<name>A0ABT9CHP6_9BACL</name>
<protein>
    <submittedName>
        <fullName evidence="4">DUF2087 domain-containing protein</fullName>
    </submittedName>
</protein>
<keyword evidence="1" id="KW-0805">Transcription regulation</keyword>
<proteinExistence type="predicted"/>
<evidence type="ECO:0000256" key="2">
    <source>
        <dbReference type="ARBA" id="ARBA00023163"/>
    </source>
</evidence>
<evidence type="ECO:0000313" key="5">
    <source>
        <dbReference type="Proteomes" id="UP001240171"/>
    </source>
</evidence>
<dbReference type="Proteomes" id="UP001240171">
    <property type="component" value="Unassembled WGS sequence"/>
</dbReference>
<dbReference type="Pfam" id="PF09860">
    <property type="entry name" value="DUF2087"/>
    <property type="match status" value="1"/>
</dbReference>
<dbReference type="RefSeq" id="WP_305024661.1">
    <property type="nucleotide sequence ID" value="NZ_JAUQTB010000007.1"/>
</dbReference>
<dbReference type="Gene3D" id="1.10.10.10">
    <property type="entry name" value="Winged helix-like DNA-binding domain superfamily/Winged helix DNA-binding domain"/>
    <property type="match status" value="1"/>
</dbReference>
<sequence length="251" mass="29782">MDINDRFWNASADELKQGYIQENGYYLCLLDGFIAEQGVIYPVGNRLYDAERFIQHHIREAYGSVFEYLTQLDKKLTGLTEHQSHLLRLFHQGKSDREIMEETGISSASTIRNHRFSLKEKERQAKLFLAMMELLKEKDQHAPIFVQPHKSARMLDDRYNVTEEENEQVLDKYFPHGRDGLLKTFKLKEKNRWIVLREIARRFEPGRTYTEPEANAVIQSAFSDYVTVRRYLIEYGFIDREEDGSRYWLVN</sequence>
<reference evidence="4 5" key="1">
    <citation type="submission" date="2023-07" db="EMBL/GenBank/DDBJ databases">
        <title>Paenibacillus sp. JX-17 nov. isolated from soil.</title>
        <authorList>
            <person name="Wan Y."/>
            <person name="Liu B."/>
        </authorList>
    </citation>
    <scope>NUCLEOTIDE SEQUENCE [LARGE SCALE GENOMIC DNA]</scope>
    <source>
        <strain evidence="4 5">JX-17</strain>
    </source>
</reference>
<evidence type="ECO:0000259" key="3">
    <source>
        <dbReference type="Pfam" id="PF09860"/>
    </source>
</evidence>
<organism evidence="4 5">
    <name type="scientific">Paenibacillus lacisoli</name>
    <dbReference type="NCBI Taxonomy" id="3064525"/>
    <lineage>
        <taxon>Bacteria</taxon>
        <taxon>Bacillati</taxon>
        <taxon>Bacillota</taxon>
        <taxon>Bacilli</taxon>
        <taxon>Bacillales</taxon>
        <taxon>Paenibacillaceae</taxon>
        <taxon>Paenibacillus</taxon>
    </lineage>
</organism>
<accession>A0ABT9CHP6</accession>
<feature type="domain" description="DUF2087" evidence="3">
    <location>
        <begin position="182"/>
        <end position="249"/>
    </location>
</feature>
<comment type="caution">
    <text evidence="4">The sequence shown here is derived from an EMBL/GenBank/DDBJ whole genome shotgun (WGS) entry which is preliminary data.</text>
</comment>
<dbReference type="InterPro" id="IPR018656">
    <property type="entry name" value="DUF2087"/>
</dbReference>
<evidence type="ECO:0000313" key="4">
    <source>
        <dbReference type="EMBL" id="MDO7907452.1"/>
    </source>
</evidence>
<dbReference type="SUPFAM" id="SSF46894">
    <property type="entry name" value="C-terminal effector domain of the bipartite response regulators"/>
    <property type="match status" value="1"/>
</dbReference>
<gene>
    <name evidence="4" type="ORF">Q5741_13655</name>
</gene>
<keyword evidence="5" id="KW-1185">Reference proteome</keyword>
<dbReference type="EMBL" id="JAUQTB010000007">
    <property type="protein sequence ID" value="MDO7907452.1"/>
    <property type="molecule type" value="Genomic_DNA"/>
</dbReference>
<keyword evidence="2" id="KW-0804">Transcription</keyword>
<evidence type="ECO:0000256" key="1">
    <source>
        <dbReference type="ARBA" id="ARBA00023015"/>
    </source>
</evidence>
<dbReference type="InterPro" id="IPR036388">
    <property type="entry name" value="WH-like_DNA-bd_sf"/>
</dbReference>
<dbReference type="InterPro" id="IPR016032">
    <property type="entry name" value="Sig_transdc_resp-reg_C-effctor"/>
</dbReference>